<dbReference type="InterPro" id="IPR035956">
    <property type="entry name" value="RimP_N_sf"/>
</dbReference>
<evidence type="ECO:0000313" key="6">
    <source>
        <dbReference type="EMBL" id="QJR35145.1"/>
    </source>
</evidence>
<dbReference type="InterPro" id="IPR003728">
    <property type="entry name" value="Ribosome_maturation_RimP"/>
</dbReference>
<evidence type="ECO:0000256" key="1">
    <source>
        <dbReference type="ARBA" id="ARBA00022490"/>
    </source>
</evidence>
<dbReference type="InterPro" id="IPR036847">
    <property type="entry name" value="RimP_C_sf"/>
</dbReference>
<dbReference type="CDD" id="cd01734">
    <property type="entry name" value="YlxS_C"/>
    <property type="match status" value="1"/>
</dbReference>
<evidence type="ECO:0000256" key="3">
    <source>
        <dbReference type="HAMAP-Rule" id="MF_01077"/>
    </source>
</evidence>
<sequence length="177" mass="19418">MVPTLFCSSVFGFFLVLTGDVQVGEIVEPIVAQELDTLGFDLVELRRGGSRSRPVLEIRIDRRDGTKVTIEDCAKASRAVEARLEAQALVGEQYVLEVSSPGADRPLKTAADWRRFVGRRATVTSGALAGGKQEVEILALDGEEGAEVALVRDPKGREFQLPLVEVTQARLAFHWKR</sequence>
<name>A0A6M4IM56_9BACT</name>
<comment type="subcellular location">
    <subcellularLocation>
        <location evidence="3">Cytoplasm</location>
    </subcellularLocation>
</comment>
<dbReference type="PANTHER" id="PTHR33867:SF1">
    <property type="entry name" value="RIBOSOME MATURATION FACTOR RIMP"/>
    <property type="match status" value="1"/>
</dbReference>
<protein>
    <recommendedName>
        <fullName evidence="3">Ribosome maturation factor RimP</fullName>
    </recommendedName>
</protein>
<dbReference type="SUPFAM" id="SSF74942">
    <property type="entry name" value="YhbC-like, C-terminal domain"/>
    <property type="match status" value="1"/>
</dbReference>
<dbReference type="InterPro" id="IPR028998">
    <property type="entry name" value="RimP_C"/>
</dbReference>
<dbReference type="GO" id="GO:0006412">
    <property type="term" value="P:translation"/>
    <property type="evidence" value="ECO:0007669"/>
    <property type="project" value="TreeGrafter"/>
</dbReference>
<dbReference type="EMBL" id="CP053085">
    <property type="protein sequence ID" value="QJR35145.1"/>
    <property type="molecule type" value="Genomic_DNA"/>
</dbReference>
<reference evidence="6 7" key="1">
    <citation type="submission" date="2020-05" db="EMBL/GenBank/DDBJ databases">
        <title>Complete genome sequence of Gemmatimonas greenlandica TET16.</title>
        <authorList>
            <person name="Zeng Y."/>
        </authorList>
    </citation>
    <scope>NUCLEOTIDE SEQUENCE [LARGE SCALE GENOMIC DNA]</scope>
    <source>
        <strain evidence="6 7">TET16</strain>
    </source>
</reference>
<dbReference type="GO" id="GO:0000028">
    <property type="term" value="P:ribosomal small subunit assembly"/>
    <property type="evidence" value="ECO:0007669"/>
    <property type="project" value="TreeGrafter"/>
</dbReference>
<evidence type="ECO:0000259" key="4">
    <source>
        <dbReference type="Pfam" id="PF02576"/>
    </source>
</evidence>
<accession>A0A6M4IM56</accession>
<proteinExistence type="inferred from homology"/>
<dbReference type="Pfam" id="PF02576">
    <property type="entry name" value="RimP_N"/>
    <property type="match status" value="1"/>
</dbReference>
<organism evidence="6 7">
    <name type="scientific">Gemmatimonas groenlandica</name>
    <dbReference type="NCBI Taxonomy" id="2732249"/>
    <lineage>
        <taxon>Bacteria</taxon>
        <taxon>Pseudomonadati</taxon>
        <taxon>Gemmatimonadota</taxon>
        <taxon>Gemmatimonadia</taxon>
        <taxon>Gemmatimonadales</taxon>
        <taxon>Gemmatimonadaceae</taxon>
        <taxon>Gemmatimonas</taxon>
    </lineage>
</organism>
<dbReference type="RefSeq" id="WP_171224574.1">
    <property type="nucleotide sequence ID" value="NZ_CP053085.1"/>
</dbReference>
<dbReference type="InterPro" id="IPR028989">
    <property type="entry name" value="RimP_N"/>
</dbReference>
<feature type="domain" description="Ribosome maturation factor RimP C-terminal" evidence="5">
    <location>
        <begin position="107"/>
        <end position="175"/>
    </location>
</feature>
<keyword evidence="2 3" id="KW-0690">Ribosome biogenesis</keyword>
<dbReference type="Proteomes" id="UP000500938">
    <property type="component" value="Chromosome"/>
</dbReference>
<dbReference type="SUPFAM" id="SSF75420">
    <property type="entry name" value="YhbC-like, N-terminal domain"/>
    <property type="match status" value="1"/>
</dbReference>
<dbReference type="PANTHER" id="PTHR33867">
    <property type="entry name" value="RIBOSOME MATURATION FACTOR RIMP"/>
    <property type="match status" value="1"/>
</dbReference>
<keyword evidence="7" id="KW-1185">Reference proteome</keyword>
<comment type="function">
    <text evidence="3">Required for maturation of 30S ribosomal subunits.</text>
</comment>
<dbReference type="Pfam" id="PF17384">
    <property type="entry name" value="DUF150_C"/>
    <property type="match status" value="1"/>
</dbReference>
<gene>
    <name evidence="3" type="primary">rimP</name>
    <name evidence="6" type="ORF">HKW67_06320</name>
</gene>
<comment type="similarity">
    <text evidence="3">Belongs to the RimP family.</text>
</comment>
<dbReference type="HAMAP" id="MF_01077">
    <property type="entry name" value="RimP"/>
    <property type="match status" value="1"/>
</dbReference>
<evidence type="ECO:0000256" key="2">
    <source>
        <dbReference type="ARBA" id="ARBA00022517"/>
    </source>
</evidence>
<evidence type="ECO:0000313" key="7">
    <source>
        <dbReference type="Proteomes" id="UP000500938"/>
    </source>
</evidence>
<dbReference type="GO" id="GO:0005829">
    <property type="term" value="C:cytosol"/>
    <property type="evidence" value="ECO:0007669"/>
    <property type="project" value="TreeGrafter"/>
</dbReference>
<evidence type="ECO:0000259" key="5">
    <source>
        <dbReference type="Pfam" id="PF17384"/>
    </source>
</evidence>
<feature type="domain" description="Ribosome maturation factor RimP N-terminal" evidence="4">
    <location>
        <begin position="31"/>
        <end position="104"/>
    </location>
</feature>
<dbReference type="Gene3D" id="3.30.300.70">
    <property type="entry name" value="RimP-like superfamily, N-terminal"/>
    <property type="match status" value="1"/>
</dbReference>
<dbReference type="AlphaFoldDB" id="A0A6M4IM56"/>
<dbReference type="KEGG" id="ggr:HKW67_06320"/>
<keyword evidence="1 3" id="KW-0963">Cytoplasm</keyword>